<keyword evidence="3 9" id="KW-0813">Transport</keyword>
<keyword evidence="8 9" id="KW-0472">Membrane</keyword>
<evidence type="ECO:0000256" key="1">
    <source>
        <dbReference type="ARBA" id="ARBA00004429"/>
    </source>
</evidence>
<evidence type="ECO:0000313" key="14">
    <source>
        <dbReference type="Proteomes" id="UP001481677"/>
    </source>
</evidence>
<dbReference type="PANTHER" id="PTHR30614:SF0">
    <property type="entry name" value="L-CYSTINE TRANSPORT SYSTEM PERMEASE PROTEIN TCYL"/>
    <property type="match status" value="1"/>
</dbReference>
<keyword evidence="6" id="KW-0029">Amino-acid transport</keyword>
<feature type="domain" description="ABC transmembrane type-1" evidence="10">
    <location>
        <begin position="19"/>
        <end position="207"/>
    </location>
</feature>
<dbReference type="RefSeq" id="WP_147237666.1">
    <property type="nucleotide sequence ID" value="NZ_JAZHFZ010000037.1"/>
</dbReference>
<accession>A0A5C6V8H9</accession>
<evidence type="ECO:0000256" key="5">
    <source>
        <dbReference type="ARBA" id="ARBA00022692"/>
    </source>
</evidence>
<feature type="transmembrane region" description="Helical" evidence="9">
    <location>
        <begin position="144"/>
        <end position="168"/>
    </location>
</feature>
<organism evidence="12 13">
    <name type="scientific">Paraburkholderia azotifigens</name>
    <dbReference type="NCBI Taxonomy" id="2057004"/>
    <lineage>
        <taxon>Bacteria</taxon>
        <taxon>Pseudomonadati</taxon>
        <taxon>Pseudomonadota</taxon>
        <taxon>Betaproteobacteria</taxon>
        <taxon>Burkholderiales</taxon>
        <taxon>Burkholderiaceae</taxon>
        <taxon>Paraburkholderia</taxon>
    </lineage>
</organism>
<dbReference type="PANTHER" id="PTHR30614">
    <property type="entry name" value="MEMBRANE COMPONENT OF AMINO ACID ABC TRANSPORTER"/>
    <property type="match status" value="1"/>
</dbReference>
<dbReference type="Proteomes" id="UP000321776">
    <property type="component" value="Unassembled WGS sequence"/>
</dbReference>
<keyword evidence="14" id="KW-1185">Reference proteome</keyword>
<evidence type="ECO:0000256" key="2">
    <source>
        <dbReference type="ARBA" id="ARBA00010072"/>
    </source>
</evidence>
<dbReference type="Pfam" id="PF00528">
    <property type="entry name" value="BPD_transp_1"/>
    <property type="match status" value="1"/>
</dbReference>
<evidence type="ECO:0000256" key="7">
    <source>
        <dbReference type="ARBA" id="ARBA00022989"/>
    </source>
</evidence>
<dbReference type="GO" id="GO:0022857">
    <property type="term" value="F:transmembrane transporter activity"/>
    <property type="evidence" value="ECO:0007669"/>
    <property type="project" value="InterPro"/>
</dbReference>
<dbReference type="AlphaFoldDB" id="A0A5C6V8H9"/>
<evidence type="ECO:0000313" key="11">
    <source>
        <dbReference type="EMBL" id="MEM5344622.1"/>
    </source>
</evidence>
<feature type="transmembrane region" description="Helical" evidence="9">
    <location>
        <begin position="81"/>
        <end position="102"/>
    </location>
</feature>
<dbReference type="SUPFAM" id="SSF161098">
    <property type="entry name" value="MetI-like"/>
    <property type="match status" value="1"/>
</dbReference>
<evidence type="ECO:0000256" key="8">
    <source>
        <dbReference type="ARBA" id="ARBA00023136"/>
    </source>
</evidence>
<dbReference type="Proteomes" id="UP001481677">
    <property type="component" value="Unassembled WGS sequence"/>
</dbReference>
<reference evidence="12 13" key="1">
    <citation type="journal article" date="2018" name="Int. J. Syst. Evol. Microbiol.">
        <title>Paraburkholderia azotifigens sp. nov., a nitrogen-fixing bacterium isolated from paddy soil.</title>
        <authorList>
            <person name="Choi G.M."/>
            <person name="Im W.T."/>
        </authorList>
    </citation>
    <scope>NUCLEOTIDE SEQUENCE [LARGE SCALE GENOMIC DNA]</scope>
    <source>
        <strain evidence="12 13">NF 2-5-3</strain>
    </source>
</reference>
<dbReference type="NCBIfam" id="TIGR01726">
    <property type="entry name" value="HEQRo_perm_3TM"/>
    <property type="match status" value="1"/>
</dbReference>
<reference evidence="12" key="2">
    <citation type="submission" date="2019-08" db="EMBL/GenBank/DDBJ databases">
        <authorList>
            <person name="Im W.-T."/>
        </authorList>
    </citation>
    <scope>NUCLEOTIDE SEQUENCE</scope>
    <source>
        <strain evidence="12">NF 2-5-3</strain>
    </source>
</reference>
<reference evidence="11 14" key="3">
    <citation type="submission" date="2024-01" db="EMBL/GenBank/DDBJ databases">
        <title>The diversity of rhizobia nodulating Mimosa spp. in eleven states of Brazil covering several biomes is determined by host plant, location, and edaphic factors.</title>
        <authorList>
            <person name="Rouws L."/>
            <person name="Barauna A."/>
            <person name="Beukes C."/>
            <person name="De Faria S.M."/>
            <person name="Gross E."/>
            <person name="Dos Reis Junior F.B."/>
            <person name="Simon M."/>
            <person name="Maluk M."/>
            <person name="Odee D.W."/>
            <person name="Kenicer G."/>
            <person name="Young J.P.W."/>
            <person name="Reis V.M."/>
            <person name="Zilli J."/>
            <person name="James E.K."/>
        </authorList>
    </citation>
    <scope>NUCLEOTIDE SEQUENCE [LARGE SCALE GENOMIC DNA]</scope>
    <source>
        <strain evidence="11 14">JPY530</strain>
    </source>
</reference>
<sequence length="220" mass="23488">MNNLLEQWKGWLPDLLDGYRISLEVTAVTLAVGIPLGLVLALMVSAKSRPIRTFALIFVETGRGAPALILLQFFYFGLPAAGLTLTSFASACVALACCTGAYTSEMIRAGFEAVPYGQKEAALVIGLNGVDALRFVIIPQGMRVALPSLLGFSIMMLQATSLCFTIALPELVSRASNIGSSTFEYMPVLILAGLLFAVICVPSTFAVSALERRLGRHAVR</sequence>
<feature type="transmembrane region" description="Helical" evidence="9">
    <location>
        <begin position="188"/>
        <end position="210"/>
    </location>
</feature>
<evidence type="ECO:0000259" key="10">
    <source>
        <dbReference type="PROSITE" id="PS50928"/>
    </source>
</evidence>
<evidence type="ECO:0000313" key="13">
    <source>
        <dbReference type="Proteomes" id="UP000321776"/>
    </source>
</evidence>
<keyword evidence="7 9" id="KW-1133">Transmembrane helix</keyword>
<dbReference type="InterPro" id="IPR000515">
    <property type="entry name" value="MetI-like"/>
</dbReference>
<dbReference type="Gene3D" id="1.10.3720.10">
    <property type="entry name" value="MetI-like"/>
    <property type="match status" value="1"/>
</dbReference>
<dbReference type="CDD" id="cd06261">
    <property type="entry name" value="TM_PBP2"/>
    <property type="match status" value="1"/>
</dbReference>
<name>A0A5C6V8H9_9BURK</name>
<feature type="transmembrane region" description="Helical" evidence="9">
    <location>
        <begin position="20"/>
        <end position="42"/>
    </location>
</feature>
<dbReference type="GO" id="GO:0006865">
    <property type="term" value="P:amino acid transport"/>
    <property type="evidence" value="ECO:0007669"/>
    <property type="project" value="UniProtKB-KW"/>
</dbReference>
<proteinExistence type="inferred from homology"/>
<comment type="subcellular location">
    <subcellularLocation>
        <location evidence="1">Cell inner membrane</location>
        <topology evidence="1">Multi-pass membrane protein</topology>
    </subcellularLocation>
    <subcellularLocation>
        <location evidence="9">Cell membrane</location>
        <topology evidence="9">Multi-pass membrane protein</topology>
    </subcellularLocation>
</comment>
<dbReference type="GO" id="GO:0043190">
    <property type="term" value="C:ATP-binding cassette (ABC) transporter complex"/>
    <property type="evidence" value="ECO:0007669"/>
    <property type="project" value="InterPro"/>
</dbReference>
<comment type="caution">
    <text evidence="12">The sequence shown here is derived from an EMBL/GenBank/DDBJ whole genome shotgun (WGS) entry which is preliminary data.</text>
</comment>
<evidence type="ECO:0000256" key="3">
    <source>
        <dbReference type="ARBA" id="ARBA00022448"/>
    </source>
</evidence>
<dbReference type="EMBL" id="VOQS01000005">
    <property type="protein sequence ID" value="TXC80148.1"/>
    <property type="molecule type" value="Genomic_DNA"/>
</dbReference>
<keyword evidence="5 9" id="KW-0812">Transmembrane</keyword>
<keyword evidence="4" id="KW-1003">Cell membrane</keyword>
<feature type="transmembrane region" description="Helical" evidence="9">
    <location>
        <begin position="54"/>
        <end position="75"/>
    </location>
</feature>
<dbReference type="EMBL" id="JAZHGA010000036">
    <property type="protein sequence ID" value="MEM5344622.1"/>
    <property type="molecule type" value="Genomic_DNA"/>
</dbReference>
<protein>
    <submittedName>
        <fullName evidence="12">Amino acid ABC transporter permease</fullName>
    </submittedName>
</protein>
<evidence type="ECO:0000256" key="4">
    <source>
        <dbReference type="ARBA" id="ARBA00022475"/>
    </source>
</evidence>
<dbReference type="InterPro" id="IPR043429">
    <property type="entry name" value="ArtM/GltK/GlnP/TcyL/YhdX-like"/>
</dbReference>
<dbReference type="PROSITE" id="PS50928">
    <property type="entry name" value="ABC_TM1"/>
    <property type="match status" value="1"/>
</dbReference>
<evidence type="ECO:0000256" key="6">
    <source>
        <dbReference type="ARBA" id="ARBA00022970"/>
    </source>
</evidence>
<comment type="similarity">
    <text evidence="2">Belongs to the binding-protein-dependent transport system permease family. HisMQ subfamily.</text>
</comment>
<dbReference type="InterPro" id="IPR035906">
    <property type="entry name" value="MetI-like_sf"/>
</dbReference>
<dbReference type="InterPro" id="IPR010065">
    <property type="entry name" value="AA_ABC_transptr_permease_3TM"/>
</dbReference>
<evidence type="ECO:0000313" key="12">
    <source>
        <dbReference type="EMBL" id="TXC80148.1"/>
    </source>
</evidence>
<evidence type="ECO:0000256" key="9">
    <source>
        <dbReference type="RuleBase" id="RU363032"/>
    </source>
</evidence>
<gene>
    <name evidence="12" type="ORF">FRZ40_38245</name>
    <name evidence="11" type="ORF">V4C56_33970</name>
</gene>